<keyword evidence="4" id="KW-1185">Reference proteome</keyword>
<evidence type="ECO:0000259" key="2">
    <source>
        <dbReference type="Pfam" id="PF22807"/>
    </source>
</evidence>
<dbReference type="SUPFAM" id="SSF50952">
    <property type="entry name" value="Soluble quinoprotein glucose dehydrogenase"/>
    <property type="match status" value="1"/>
</dbReference>
<proteinExistence type="predicted"/>
<reference evidence="3 4" key="1">
    <citation type="submission" date="2020-01" db="EMBL/GenBank/DDBJ databases">
        <title>Complete genome sequence of Chitinophaga sp. H33E-04 isolated from quinoa roots.</title>
        <authorList>
            <person name="Weon H.-Y."/>
            <person name="Lee S.A."/>
        </authorList>
    </citation>
    <scope>NUCLEOTIDE SEQUENCE [LARGE SCALE GENOMIC DNA]</scope>
    <source>
        <strain evidence="3 4">H33E-04</strain>
    </source>
</reference>
<feature type="signal peptide" evidence="1">
    <location>
        <begin position="1"/>
        <end position="20"/>
    </location>
</feature>
<dbReference type="RefSeq" id="WP_162335537.1">
    <property type="nucleotide sequence ID" value="NZ_CP048113.1"/>
</dbReference>
<dbReference type="KEGG" id="chih:GWR21_30845"/>
<dbReference type="InterPro" id="IPR011042">
    <property type="entry name" value="6-blade_b-propeller_TolB-like"/>
</dbReference>
<dbReference type="Proteomes" id="UP000476411">
    <property type="component" value="Chromosome"/>
</dbReference>
<name>A0A6B9ZQ19_9BACT</name>
<protein>
    <submittedName>
        <fullName evidence="3">Sorbosone dehydrogenase family protein</fullName>
    </submittedName>
</protein>
<evidence type="ECO:0000313" key="3">
    <source>
        <dbReference type="EMBL" id="QHS63821.1"/>
    </source>
</evidence>
<gene>
    <name evidence="3" type="ORF">GWR21_30845</name>
</gene>
<feature type="chain" id="PRO_5025541720" evidence="1">
    <location>
        <begin position="21"/>
        <end position="425"/>
    </location>
</feature>
<organism evidence="3 4">
    <name type="scientific">Chitinophaga agri</name>
    <dbReference type="NCBI Taxonomy" id="2703787"/>
    <lineage>
        <taxon>Bacteria</taxon>
        <taxon>Pseudomonadati</taxon>
        <taxon>Bacteroidota</taxon>
        <taxon>Chitinophagia</taxon>
        <taxon>Chitinophagales</taxon>
        <taxon>Chitinophagaceae</taxon>
        <taxon>Chitinophaga</taxon>
    </lineage>
</organism>
<evidence type="ECO:0000313" key="4">
    <source>
        <dbReference type="Proteomes" id="UP000476411"/>
    </source>
</evidence>
<dbReference type="InterPro" id="IPR054539">
    <property type="entry name" value="Beta-prop_PDH"/>
</dbReference>
<accession>A0A6B9ZQ19</accession>
<dbReference type="EMBL" id="CP048113">
    <property type="protein sequence ID" value="QHS63821.1"/>
    <property type="molecule type" value="Genomic_DNA"/>
</dbReference>
<dbReference type="Pfam" id="PF22807">
    <property type="entry name" value="TrAA12"/>
    <property type="match status" value="1"/>
</dbReference>
<evidence type="ECO:0000256" key="1">
    <source>
        <dbReference type="SAM" id="SignalP"/>
    </source>
</evidence>
<dbReference type="InterPro" id="IPR011041">
    <property type="entry name" value="Quinoprot_gluc/sorb_DH_b-prop"/>
</dbReference>
<dbReference type="PANTHER" id="PTHR33546:SF1">
    <property type="entry name" value="LARGE, MULTIFUNCTIONAL SECRETED PROTEIN"/>
    <property type="match status" value="1"/>
</dbReference>
<dbReference type="PANTHER" id="PTHR33546">
    <property type="entry name" value="LARGE, MULTIFUNCTIONAL SECRETED PROTEIN-RELATED"/>
    <property type="match status" value="1"/>
</dbReference>
<keyword evidence="1" id="KW-0732">Signal</keyword>
<dbReference type="AlphaFoldDB" id="A0A6B9ZQ19"/>
<feature type="domain" description="Pyrroloquinoline quinone-dependent pyranose dehydrogenase beta-propeller" evidence="2">
    <location>
        <begin position="310"/>
        <end position="419"/>
    </location>
</feature>
<sequence length="425" mass="47098">MYLRLLPLPLLFFLSSFAQKNSPELPAPHATKSYMKYSNVKGWKDGEKPIAPEGFIVTQYADDLQNPRWLYELPNGDLLVAESNSHYKFFKKIGAAIVGANRSNSMKKSANRISLLRDADHDGIPETKTIFLDGLNQPFGMLLVGDQFYVANTDGLLRFPYKEGAVSIDAKGEQIATFPAGKVNQHWTRNIIANKDKSKFYVAVGCGTDHGEKGMDKEVLKANILEMNPDGSGMRVYASGLRNPVGMDWAPGTNTLWVAVNERDKLGNDLVPDYITGVKEGGFYGWPYSYFGQHPDPRVPDAPVGLIERAIVPDFPLKAHTASLGLVFYTRNVFPEKYKNGAFITQHGSWNRKPVSGYKVIFVPFRNGQPAGPEEDFLTGFVKDSVSGVVRGRPVGIAVSQTGALFITDDRTNRIWRVSYAAPKP</sequence>
<dbReference type="Gene3D" id="2.120.10.30">
    <property type="entry name" value="TolB, C-terminal domain"/>
    <property type="match status" value="1"/>
</dbReference>